<dbReference type="EMBL" id="KQ474078">
    <property type="protein sequence ID" value="KPV75219.1"/>
    <property type="molecule type" value="Genomic_DNA"/>
</dbReference>
<feature type="compositionally biased region" description="Low complexity" evidence="3">
    <location>
        <begin position="445"/>
        <end position="461"/>
    </location>
</feature>
<dbReference type="Pfam" id="PF00076">
    <property type="entry name" value="RRM_1"/>
    <property type="match status" value="2"/>
</dbReference>
<feature type="compositionally biased region" description="Basic and acidic residues" evidence="3">
    <location>
        <begin position="728"/>
        <end position="737"/>
    </location>
</feature>
<dbReference type="InterPro" id="IPR035979">
    <property type="entry name" value="RBD_domain_sf"/>
</dbReference>
<dbReference type="GO" id="GO:0005829">
    <property type="term" value="C:cytosol"/>
    <property type="evidence" value="ECO:0007669"/>
    <property type="project" value="TreeGrafter"/>
</dbReference>
<dbReference type="InterPro" id="IPR000504">
    <property type="entry name" value="RRM_dom"/>
</dbReference>
<organism evidence="6 7">
    <name type="scientific">Rhodotorula graminis (strain WP1)</name>
    <dbReference type="NCBI Taxonomy" id="578459"/>
    <lineage>
        <taxon>Eukaryota</taxon>
        <taxon>Fungi</taxon>
        <taxon>Dikarya</taxon>
        <taxon>Basidiomycota</taxon>
        <taxon>Pucciniomycotina</taxon>
        <taxon>Microbotryomycetes</taxon>
        <taxon>Sporidiobolales</taxon>
        <taxon>Sporidiobolaceae</taxon>
        <taxon>Rhodotorula</taxon>
    </lineage>
</organism>
<dbReference type="InterPro" id="IPR018222">
    <property type="entry name" value="Nuclear_transport_factor_2_euk"/>
</dbReference>
<dbReference type="InterPro" id="IPR039539">
    <property type="entry name" value="Ras_GTPase_bind_prot"/>
</dbReference>
<dbReference type="GO" id="GO:0016579">
    <property type="term" value="P:protein deubiquitination"/>
    <property type="evidence" value="ECO:0007669"/>
    <property type="project" value="TreeGrafter"/>
</dbReference>
<feature type="compositionally biased region" description="Polar residues" evidence="3">
    <location>
        <begin position="423"/>
        <end position="439"/>
    </location>
</feature>
<sequence length="796" mass="82651">MARSPSPASDLSRSRSRSRTPLDSDTIRITRLSKNVLAVHLEEIFDVYGKILDIDLPIVKRLGTHKGTAWVTFASPSAAAKAADYMDGGQIDGVVVAGQWAGTREGPQQDEEPGAWDAERRQGSWEEPVEELEPREEGAVEGEEGRQEPDEEQEQECEPDALEVQEPCPSSVPVASPPFARWPFAGLAPWPAAAWSQPESLACRDGPGRVAVADKNSSPKSNGAEADSARIGWAFLSQYYSYLNKDPARLHCFYTKRSTLIHSTEGEDSTPCYGQQEIHAKIMSLQLDDCKVYISNVDSQGSAEHGIIVQVIGEMSNANGPWRKFAQTFFLAEQPNGYFVLNDICRYIKEEGDGDEPAHLTGADAPAVQSDDQPTNAAHANDNAADGEPASVQSVLFNEASTPPPAAAAAAAAQPDQASSSTEQEQPTPQSGSTDSFTFHANGIAADAADESPAAAAAAAASKEEPTPAEAEPEVPAPPSSVEEPSKPESAQQEEATTAAAVEEPQPITAVEEKEASAPEPAAAPAPAPAKAPEPKKDEVKKDEPAPAPAPVSAPTPKSWASLAASNTTKKWAGVATSERKGTSAAPTTPAADSRPAASSSSSSAPSAPSATAASTGAGAPEQSASGSAPASSPFVDAVLAVKQPQCFVKGVLETVSDRLLRDTLTTRFGPLKEVDIVRSKACAFIEFEKLESARRAIQTSLRPTDGGEGGIMLPLDDGSHQRINVVERKPHGDRPISSRGGRGGSAAGGPGGAGGGEGRGGYKGGEGGRGGRGASSGTRGMRGGRGRGGAAASAK</sequence>
<feature type="region of interest" description="Disordered" evidence="3">
    <location>
        <begin position="104"/>
        <end position="170"/>
    </location>
</feature>
<feature type="region of interest" description="Disordered" evidence="3">
    <location>
        <begin position="728"/>
        <end position="796"/>
    </location>
</feature>
<dbReference type="Gene3D" id="3.10.450.50">
    <property type="match status" value="1"/>
</dbReference>
<feature type="compositionally biased region" description="Basic and acidic residues" evidence="3">
    <location>
        <begin position="533"/>
        <end position="545"/>
    </location>
</feature>
<dbReference type="FunFam" id="3.10.450.50:FF:000003">
    <property type="entry name" value="Nuclear transport factor 2 family protein"/>
    <property type="match status" value="1"/>
</dbReference>
<dbReference type="CDD" id="cd00590">
    <property type="entry name" value="RRM_SF"/>
    <property type="match status" value="1"/>
</dbReference>
<feature type="domain" description="RRM" evidence="4">
    <location>
        <begin position="645"/>
        <end position="729"/>
    </location>
</feature>
<feature type="region of interest" description="Disordered" evidence="3">
    <location>
        <begin position="354"/>
        <end position="389"/>
    </location>
</feature>
<feature type="compositionally biased region" description="Gly residues" evidence="3">
    <location>
        <begin position="741"/>
        <end position="790"/>
    </location>
</feature>
<dbReference type="SUPFAM" id="SSF54427">
    <property type="entry name" value="NTF2-like"/>
    <property type="match status" value="1"/>
</dbReference>
<dbReference type="Pfam" id="PF02136">
    <property type="entry name" value="NTF2"/>
    <property type="match status" value="1"/>
</dbReference>
<feature type="compositionally biased region" description="Low complexity" evidence="3">
    <location>
        <begin position="1"/>
        <end position="11"/>
    </location>
</feature>
<reference evidence="6 7" key="1">
    <citation type="journal article" date="2015" name="Front. Microbiol.">
        <title>Genome sequence of the plant growth promoting endophytic yeast Rhodotorula graminis WP1.</title>
        <authorList>
            <person name="Firrincieli A."/>
            <person name="Otillar R."/>
            <person name="Salamov A."/>
            <person name="Schmutz J."/>
            <person name="Khan Z."/>
            <person name="Redman R.S."/>
            <person name="Fleck N.D."/>
            <person name="Lindquist E."/>
            <person name="Grigoriev I.V."/>
            <person name="Doty S.L."/>
        </authorList>
    </citation>
    <scope>NUCLEOTIDE SEQUENCE [LARGE SCALE GENOMIC DNA]</scope>
    <source>
        <strain evidence="6 7">WP1</strain>
    </source>
</reference>
<dbReference type="GeneID" id="28977186"/>
<keyword evidence="7" id="KW-1185">Reference proteome</keyword>
<dbReference type="CDD" id="cd00780">
    <property type="entry name" value="NTF2"/>
    <property type="match status" value="1"/>
</dbReference>
<feature type="compositionally biased region" description="Low complexity" evidence="3">
    <location>
        <begin position="480"/>
        <end position="507"/>
    </location>
</feature>
<dbReference type="GO" id="GO:0003729">
    <property type="term" value="F:mRNA binding"/>
    <property type="evidence" value="ECO:0007669"/>
    <property type="project" value="TreeGrafter"/>
</dbReference>
<feature type="compositionally biased region" description="Low complexity" evidence="3">
    <location>
        <begin position="376"/>
        <end position="386"/>
    </location>
</feature>
<proteinExistence type="predicted"/>
<feature type="domain" description="NTF2" evidence="5">
    <location>
        <begin position="231"/>
        <end position="347"/>
    </location>
</feature>
<gene>
    <name evidence="6" type="ORF">RHOBADRAFT_53227</name>
</gene>
<evidence type="ECO:0000256" key="1">
    <source>
        <dbReference type="ARBA" id="ARBA00022884"/>
    </source>
</evidence>
<evidence type="ECO:0000256" key="3">
    <source>
        <dbReference type="SAM" id="MobiDB-lite"/>
    </source>
</evidence>
<feature type="compositionally biased region" description="Pro residues" evidence="3">
    <location>
        <begin position="522"/>
        <end position="532"/>
    </location>
</feature>
<feature type="domain" description="RRM" evidence="4">
    <location>
        <begin position="25"/>
        <end position="103"/>
    </location>
</feature>
<name>A0A194S3X2_RHOGW</name>
<dbReference type="PANTHER" id="PTHR10693:SF20">
    <property type="entry name" value="AT27578P"/>
    <property type="match status" value="1"/>
</dbReference>
<evidence type="ECO:0000256" key="2">
    <source>
        <dbReference type="PROSITE-ProRule" id="PRU00176"/>
    </source>
</evidence>
<feature type="region of interest" description="Disordered" evidence="3">
    <location>
        <begin position="401"/>
        <end position="632"/>
    </location>
</feature>
<feature type="region of interest" description="Disordered" evidence="3">
    <location>
        <begin position="1"/>
        <end position="22"/>
    </location>
</feature>
<dbReference type="InterPro" id="IPR002075">
    <property type="entry name" value="NTF2_dom"/>
</dbReference>
<dbReference type="STRING" id="578459.A0A194S3X2"/>
<evidence type="ECO:0000259" key="4">
    <source>
        <dbReference type="PROSITE" id="PS50102"/>
    </source>
</evidence>
<dbReference type="GO" id="GO:1990861">
    <property type="term" value="C:Ubp3-Bre5 deubiquitination complex"/>
    <property type="evidence" value="ECO:0007669"/>
    <property type="project" value="TreeGrafter"/>
</dbReference>
<evidence type="ECO:0000313" key="7">
    <source>
        <dbReference type="Proteomes" id="UP000053890"/>
    </source>
</evidence>
<keyword evidence="1 2" id="KW-0694">RNA-binding</keyword>
<feature type="compositionally biased region" description="Low complexity" evidence="3">
    <location>
        <begin position="583"/>
        <end position="632"/>
    </location>
</feature>
<dbReference type="Proteomes" id="UP000053890">
    <property type="component" value="Unassembled WGS sequence"/>
</dbReference>
<feature type="compositionally biased region" description="Low complexity" evidence="3">
    <location>
        <begin position="407"/>
        <end position="422"/>
    </location>
</feature>
<dbReference type="Gene3D" id="3.30.70.330">
    <property type="match status" value="2"/>
</dbReference>
<feature type="compositionally biased region" description="Basic and acidic residues" evidence="3">
    <location>
        <begin position="135"/>
        <end position="148"/>
    </location>
</feature>
<feature type="compositionally biased region" description="Acidic residues" evidence="3">
    <location>
        <begin position="149"/>
        <end position="163"/>
    </location>
</feature>
<dbReference type="GO" id="GO:0034517">
    <property type="term" value="P:ribophagy"/>
    <property type="evidence" value="ECO:0007669"/>
    <property type="project" value="TreeGrafter"/>
</dbReference>
<dbReference type="PROSITE" id="PS50177">
    <property type="entry name" value="NTF2_DOMAIN"/>
    <property type="match status" value="1"/>
</dbReference>
<dbReference type="InterPro" id="IPR012677">
    <property type="entry name" value="Nucleotide-bd_a/b_plait_sf"/>
</dbReference>
<evidence type="ECO:0008006" key="8">
    <source>
        <dbReference type="Google" id="ProtNLM"/>
    </source>
</evidence>
<dbReference type="OrthoDB" id="339151at2759"/>
<dbReference type="AlphaFoldDB" id="A0A194S3X2"/>
<accession>A0A194S3X2</accession>
<protein>
    <recommendedName>
        <fullName evidence="8">NTF2 domain-containing protein</fullName>
    </recommendedName>
</protein>
<dbReference type="SUPFAM" id="SSF54928">
    <property type="entry name" value="RNA-binding domain, RBD"/>
    <property type="match status" value="2"/>
</dbReference>
<dbReference type="PROSITE" id="PS50102">
    <property type="entry name" value="RRM"/>
    <property type="match status" value="2"/>
</dbReference>
<evidence type="ECO:0000313" key="6">
    <source>
        <dbReference type="EMBL" id="KPV75219.1"/>
    </source>
</evidence>
<dbReference type="PANTHER" id="PTHR10693">
    <property type="entry name" value="RAS GTPASE-ACTIVATING PROTEIN-BINDING PROTEIN"/>
    <property type="match status" value="1"/>
</dbReference>
<evidence type="ECO:0000259" key="5">
    <source>
        <dbReference type="PROSITE" id="PS50177"/>
    </source>
</evidence>
<dbReference type="RefSeq" id="XP_018271268.1">
    <property type="nucleotide sequence ID" value="XM_018416738.1"/>
</dbReference>
<dbReference type="GO" id="GO:1990904">
    <property type="term" value="C:ribonucleoprotein complex"/>
    <property type="evidence" value="ECO:0007669"/>
    <property type="project" value="TreeGrafter"/>
</dbReference>
<dbReference type="InterPro" id="IPR032710">
    <property type="entry name" value="NTF2-like_dom_sf"/>
</dbReference>
<dbReference type="OMA" id="PNESSIH"/>
<dbReference type="SMART" id="SM00360">
    <property type="entry name" value="RRM"/>
    <property type="match status" value="2"/>
</dbReference>